<protein>
    <submittedName>
        <fullName evidence="2">DUF1294 domain-containing protein</fullName>
    </submittedName>
</protein>
<dbReference type="AlphaFoldDB" id="A0AA42DQH6"/>
<dbReference type="RefSeq" id="WP_082238574.1">
    <property type="nucleotide sequence ID" value="NZ_JAQIFT010000062.1"/>
</dbReference>
<accession>A0AA42DQH6</accession>
<feature type="transmembrane region" description="Helical" evidence="1">
    <location>
        <begin position="6"/>
        <end position="21"/>
    </location>
</feature>
<gene>
    <name evidence="2" type="ORF">PBV87_18370</name>
</gene>
<dbReference type="InterPro" id="IPR010718">
    <property type="entry name" value="DUF1294"/>
</dbReference>
<sequence>MEYLFIYFLVINLIGFGMMYSDKKRAIKKKYRIPEKTLFLVALVGGSLGTTLGMETFRHKTKHWYFKWGMPAIFVLQIIILGLVMKYK</sequence>
<evidence type="ECO:0000256" key="1">
    <source>
        <dbReference type="SAM" id="Phobius"/>
    </source>
</evidence>
<feature type="transmembrane region" description="Helical" evidence="1">
    <location>
        <begin position="65"/>
        <end position="85"/>
    </location>
</feature>
<evidence type="ECO:0000313" key="2">
    <source>
        <dbReference type="EMBL" id="MDA3733448.1"/>
    </source>
</evidence>
<name>A0AA42DQH6_9FIRM</name>
<dbReference type="PIRSF" id="PIRSF002599">
    <property type="entry name" value="Cold_shock_A"/>
    <property type="match status" value="1"/>
</dbReference>
<keyword evidence="1" id="KW-0812">Transmembrane</keyword>
<dbReference type="Proteomes" id="UP001169242">
    <property type="component" value="Unassembled WGS sequence"/>
</dbReference>
<dbReference type="Pfam" id="PF06961">
    <property type="entry name" value="DUF1294"/>
    <property type="match status" value="1"/>
</dbReference>
<feature type="transmembrane region" description="Helical" evidence="1">
    <location>
        <begin position="33"/>
        <end position="53"/>
    </location>
</feature>
<keyword evidence="3" id="KW-1185">Reference proteome</keyword>
<keyword evidence="1" id="KW-0472">Membrane</keyword>
<keyword evidence="1" id="KW-1133">Transmembrane helix</keyword>
<reference evidence="2" key="1">
    <citation type="journal article" date="2023" name="Int. J. Syst. Evol. Microbiol.">
        <title>&lt;i&gt;Holtiella tumoricola&lt;/i&gt; gen. nov. sp. nov., isolated from a human clinical sample.</title>
        <authorList>
            <person name="Allen-Vercoe E."/>
            <person name="Daigneault M.C."/>
            <person name="Vancuren S.J."/>
            <person name="Cochrane K."/>
            <person name="O'Neal L.L."/>
            <person name="Sankaranarayanan K."/>
            <person name="Lawson P.A."/>
        </authorList>
    </citation>
    <scope>NUCLEOTIDE SEQUENCE</scope>
    <source>
        <strain evidence="2">CC70A</strain>
    </source>
</reference>
<comment type="caution">
    <text evidence="2">The sequence shown here is derived from an EMBL/GenBank/DDBJ whole genome shotgun (WGS) entry which is preliminary data.</text>
</comment>
<proteinExistence type="predicted"/>
<dbReference type="GO" id="GO:0003676">
    <property type="term" value="F:nucleic acid binding"/>
    <property type="evidence" value="ECO:0007669"/>
    <property type="project" value="InterPro"/>
</dbReference>
<organism evidence="2 3">
    <name type="scientific">Holtiella tumoricola</name>
    <dbReference type="NCBI Taxonomy" id="3018743"/>
    <lineage>
        <taxon>Bacteria</taxon>
        <taxon>Bacillati</taxon>
        <taxon>Bacillota</taxon>
        <taxon>Clostridia</taxon>
        <taxon>Lachnospirales</taxon>
        <taxon>Cellulosilyticaceae</taxon>
        <taxon>Holtiella</taxon>
    </lineage>
</organism>
<dbReference type="EMBL" id="JAQIFT010000062">
    <property type="protein sequence ID" value="MDA3733448.1"/>
    <property type="molecule type" value="Genomic_DNA"/>
</dbReference>
<dbReference type="InterPro" id="IPR012156">
    <property type="entry name" value="Cold_shock_CspA"/>
</dbReference>
<evidence type="ECO:0000313" key="3">
    <source>
        <dbReference type="Proteomes" id="UP001169242"/>
    </source>
</evidence>